<dbReference type="SUPFAM" id="SSF52467">
    <property type="entry name" value="DHS-like NAD/FAD-binding domain"/>
    <property type="match status" value="1"/>
</dbReference>
<dbReference type="Gene3D" id="3.40.50.300">
    <property type="entry name" value="P-loop containing nucleotide triphosphate hydrolases"/>
    <property type="match status" value="1"/>
</dbReference>
<dbReference type="RefSeq" id="WP_390193800.1">
    <property type="nucleotide sequence ID" value="NZ_JBHMEP010000003.1"/>
</dbReference>
<dbReference type="SUPFAM" id="SSF52540">
    <property type="entry name" value="P-loop containing nucleoside triphosphate hydrolases"/>
    <property type="match status" value="1"/>
</dbReference>
<proteinExistence type="predicted"/>
<dbReference type="InterPro" id="IPR027417">
    <property type="entry name" value="P-loop_NTPase"/>
</dbReference>
<name>A0ABV5HP66_9VIBR</name>
<reference evidence="1 2" key="1">
    <citation type="submission" date="2024-09" db="EMBL/GenBank/DDBJ databases">
        <authorList>
            <person name="Sun Q."/>
            <person name="Mori K."/>
        </authorList>
    </citation>
    <scope>NUCLEOTIDE SEQUENCE [LARGE SCALE GENOMIC DNA]</scope>
    <source>
        <strain evidence="1 2">CECT 8064</strain>
    </source>
</reference>
<dbReference type="Pfam" id="PF13289">
    <property type="entry name" value="SIR2_2"/>
    <property type="match status" value="1"/>
</dbReference>
<evidence type="ECO:0000313" key="2">
    <source>
        <dbReference type="Proteomes" id="UP001589645"/>
    </source>
</evidence>
<protein>
    <submittedName>
        <fullName evidence="1">SIR2 family protein</fullName>
    </submittedName>
</protein>
<accession>A0ABV5HP66</accession>
<dbReference type="InterPro" id="IPR029035">
    <property type="entry name" value="DHS-like_NAD/FAD-binding_dom"/>
</dbReference>
<comment type="caution">
    <text evidence="1">The sequence shown here is derived from an EMBL/GenBank/DDBJ whole genome shotgun (WGS) entry which is preliminary data.</text>
</comment>
<gene>
    <name evidence="1" type="ORF">ACFFUV_13815</name>
</gene>
<keyword evidence="2" id="KW-1185">Reference proteome</keyword>
<organism evidence="1 2">
    <name type="scientific">Vibrio olivae</name>
    <dbReference type="NCBI Taxonomy" id="1243002"/>
    <lineage>
        <taxon>Bacteria</taxon>
        <taxon>Pseudomonadati</taxon>
        <taxon>Pseudomonadota</taxon>
        <taxon>Gammaproteobacteria</taxon>
        <taxon>Vibrionales</taxon>
        <taxon>Vibrionaceae</taxon>
        <taxon>Vibrio</taxon>
    </lineage>
</organism>
<sequence length="542" mass="62422">MKNKTKSIDLIKEYPVAISHLRQLSSERKLGITLGAGLSLSAGFPSWTKLLSSISKKMHDSGINGEHRDNNAEPMQAQYLFSRFKNHHELSDDFCTLDPMLHEPEIATKWRDLLRQSLYENVGNLNNKIDDHPYLNELAKLCHKVPLVVSYNYDELLEKALNKNKDSEDTIGYYTAWGPNFVIQNNRPVVYHPNGFIPEHAVDRYSETVILTEESISDQIIESATGKYRILFDYFSRSPCLFVGFSLNDPGMRSILRQTERSSPGTVHYYIHYCREKKPTKEEIEEITRVNFELYNFVTLFLNDEEISCLIEIISLLDDDKFSDLYDEAGVSENYLYHLSGPVSVGKTSCISRLQGMSIVDEWLDQRNNLIAKPSNELNNEERQQVDDWILGQVRQKNRRFKIAKAGIHVMDRAPVDAFAFVDKTEWSDKAKQIIEIVCRNDLSEKGVTKASVIFLKGSPKELEYRQKYRGRKGDSEYLKGQQNHLVEVYSDPVLDGNVKFIDTRNKSIASVTKEIVRNIFLSEYKTCDFNKLLEKHSGDKK</sequence>
<dbReference type="EMBL" id="JBHMEP010000003">
    <property type="protein sequence ID" value="MFB9136044.1"/>
    <property type="molecule type" value="Genomic_DNA"/>
</dbReference>
<evidence type="ECO:0000313" key="1">
    <source>
        <dbReference type="EMBL" id="MFB9136044.1"/>
    </source>
</evidence>
<dbReference type="Proteomes" id="UP001589645">
    <property type="component" value="Unassembled WGS sequence"/>
</dbReference>